<evidence type="ECO:0000313" key="13">
    <source>
        <dbReference type="EMBL" id="KAG8515055.1"/>
    </source>
</evidence>
<dbReference type="SUPFAM" id="SSF53098">
    <property type="entry name" value="Ribonuclease H-like"/>
    <property type="match status" value="1"/>
</dbReference>
<evidence type="ECO:0000259" key="12">
    <source>
        <dbReference type="PROSITE" id="PS50822"/>
    </source>
</evidence>
<dbReference type="InterPro" id="IPR036397">
    <property type="entry name" value="RNaseH_sf"/>
</dbReference>
<dbReference type="InterPro" id="IPR003165">
    <property type="entry name" value="Piwi"/>
</dbReference>
<evidence type="ECO:0000256" key="1">
    <source>
        <dbReference type="ARBA" id="ARBA00004496"/>
    </source>
</evidence>
<dbReference type="PANTHER" id="PTHR22891">
    <property type="entry name" value="EUKARYOTIC TRANSLATION INITIATION FACTOR 2C"/>
    <property type="match status" value="1"/>
</dbReference>
<keyword evidence="6" id="KW-0744">Spermatogenesis</keyword>
<proteinExistence type="inferred from homology"/>
<dbReference type="CDD" id="cd04658">
    <property type="entry name" value="Piwi_piwi-like_Euk"/>
    <property type="match status" value="1"/>
</dbReference>
<dbReference type="GO" id="GO:0051321">
    <property type="term" value="P:meiotic cell cycle"/>
    <property type="evidence" value="ECO:0007669"/>
    <property type="project" value="UniProtKB-KW"/>
</dbReference>
<keyword evidence="5" id="KW-0810">Translation regulation</keyword>
<dbReference type="Gene3D" id="3.40.50.2300">
    <property type="match status" value="1"/>
</dbReference>
<keyword evidence="9" id="KW-0469">Meiosis</keyword>
<dbReference type="GO" id="GO:0031047">
    <property type="term" value="P:regulatory ncRNA-mediated gene silencing"/>
    <property type="evidence" value="ECO:0007669"/>
    <property type="project" value="UniProtKB-KW"/>
</dbReference>
<comment type="similarity">
    <text evidence="10">Belongs to the argonaute family. Piwi subfamily.</text>
</comment>
<evidence type="ECO:0000256" key="5">
    <source>
        <dbReference type="ARBA" id="ARBA00022845"/>
    </source>
</evidence>
<dbReference type="GO" id="GO:0030154">
    <property type="term" value="P:cell differentiation"/>
    <property type="evidence" value="ECO:0007669"/>
    <property type="project" value="UniProtKB-KW"/>
</dbReference>
<feature type="domain" description="PAZ" evidence="11">
    <location>
        <begin position="266"/>
        <end position="367"/>
    </location>
</feature>
<dbReference type="AlphaFoldDB" id="A0A8J6AAZ6"/>
<keyword evidence="3" id="KW-0963">Cytoplasm</keyword>
<gene>
    <name evidence="13" type="ORF">J0S82_003951</name>
</gene>
<dbReference type="Gene3D" id="3.30.420.10">
    <property type="entry name" value="Ribonuclease H-like superfamily/Ribonuclease H"/>
    <property type="match status" value="1"/>
</dbReference>
<dbReference type="SMART" id="SM00949">
    <property type="entry name" value="PAZ"/>
    <property type="match status" value="1"/>
</dbReference>
<comment type="subcellular location">
    <subcellularLocation>
        <location evidence="1">Cytoplasm</location>
    </subcellularLocation>
</comment>
<dbReference type="GO" id="GO:0007283">
    <property type="term" value="P:spermatogenesis"/>
    <property type="evidence" value="ECO:0007669"/>
    <property type="project" value="UniProtKB-KW"/>
</dbReference>
<dbReference type="FunFam" id="3.30.420.10:FF:000014">
    <property type="entry name" value="Piwi-like RNA-mediated gene silencing 1"/>
    <property type="match status" value="1"/>
</dbReference>
<evidence type="ECO:0000256" key="9">
    <source>
        <dbReference type="ARBA" id="ARBA00023254"/>
    </source>
</evidence>
<keyword evidence="14" id="KW-1185">Reference proteome</keyword>
<dbReference type="Pfam" id="PF23278">
    <property type="entry name" value="Piwi_N"/>
    <property type="match status" value="1"/>
</dbReference>
<dbReference type="PROSITE" id="PS50822">
    <property type="entry name" value="PIWI"/>
    <property type="match status" value="1"/>
</dbReference>
<dbReference type="GO" id="GO:0003723">
    <property type="term" value="F:RNA binding"/>
    <property type="evidence" value="ECO:0007669"/>
    <property type="project" value="UniProtKB-KW"/>
</dbReference>
<dbReference type="Pfam" id="PF02170">
    <property type="entry name" value="PAZ"/>
    <property type="match status" value="1"/>
</dbReference>
<dbReference type="GO" id="GO:0006417">
    <property type="term" value="P:regulation of translation"/>
    <property type="evidence" value="ECO:0007669"/>
    <property type="project" value="UniProtKB-KW"/>
</dbReference>
<keyword evidence="2" id="KW-0217">Developmental protein</keyword>
<evidence type="ECO:0000256" key="8">
    <source>
        <dbReference type="ARBA" id="ARBA00023158"/>
    </source>
</evidence>
<dbReference type="FunFam" id="2.170.260.10:FF:000003">
    <property type="entry name" value="Piwi-like RNA-mediated gene silencing 2"/>
    <property type="match status" value="1"/>
</dbReference>
<evidence type="ECO:0000256" key="4">
    <source>
        <dbReference type="ARBA" id="ARBA00022782"/>
    </source>
</evidence>
<dbReference type="InterPro" id="IPR012337">
    <property type="entry name" value="RNaseH-like_sf"/>
</dbReference>
<reference evidence="13" key="1">
    <citation type="journal article" date="2021" name="Evol. Appl.">
        <title>The genome of the Pyrenean desman and the effects of bottlenecks and inbreeding on the genomic landscape of an endangered species.</title>
        <authorList>
            <person name="Escoda L."/>
            <person name="Castresana J."/>
        </authorList>
    </citation>
    <scope>NUCLEOTIDE SEQUENCE</scope>
    <source>
        <strain evidence="13">IBE-C5619</strain>
    </source>
</reference>
<dbReference type="Gene3D" id="2.170.260.10">
    <property type="entry name" value="paz domain"/>
    <property type="match status" value="1"/>
</dbReference>
<dbReference type="GO" id="GO:0005737">
    <property type="term" value="C:cytoplasm"/>
    <property type="evidence" value="ECO:0007669"/>
    <property type="project" value="UniProtKB-SubCell"/>
</dbReference>
<dbReference type="SMART" id="SM00950">
    <property type="entry name" value="Piwi"/>
    <property type="match status" value="1"/>
</dbReference>
<evidence type="ECO:0000259" key="11">
    <source>
        <dbReference type="PROSITE" id="PS50821"/>
    </source>
</evidence>
<name>A0A8J6AAZ6_GALPY</name>
<evidence type="ECO:0000256" key="6">
    <source>
        <dbReference type="ARBA" id="ARBA00022871"/>
    </source>
</evidence>
<accession>A0A8J6AAZ6</accession>
<dbReference type="PROSITE" id="PS50821">
    <property type="entry name" value="PAZ"/>
    <property type="match status" value="1"/>
</dbReference>
<evidence type="ECO:0000256" key="2">
    <source>
        <dbReference type="ARBA" id="ARBA00022473"/>
    </source>
</evidence>
<evidence type="ECO:0000256" key="3">
    <source>
        <dbReference type="ARBA" id="ARBA00022490"/>
    </source>
</evidence>
<protein>
    <submittedName>
        <fullName evidence="13">Piwi-like protein 3</fullName>
    </submittedName>
</protein>
<feature type="domain" description="Piwi" evidence="12">
    <location>
        <begin position="510"/>
        <end position="802"/>
    </location>
</feature>
<dbReference type="Pfam" id="PF02171">
    <property type="entry name" value="Piwi"/>
    <property type="match status" value="1"/>
</dbReference>
<evidence type="ECO:0000256" key="10">
    <source>
        <dbReference type="ARBA" id="ARBA00038291"/>
    </source>
</evidence>
<dbReference type="CDD" id="cd02845">
    <property type="entry name" value="PAZ_piwi_like"/>
    <property type="match status" value="1"/>
</dbReference>
<dbReference type="OrthoDB" id="445936at2759"/>
<evidence type="ECO:0000313" key="14">
    <source>
        <dbReference type="Proteomes" id="UP000700334"/>
    </source>
</evidence>
<keyword evidence="4" id="KW-0221">Differentiation</keyword>
<evidence type="ECO:0000256" key="7">
    <source>
        <dbReference type="ARBA" id="ARBA00022884"/>
    </source>
</evidence>
<dbReference type="EMBL" id="JAGFMF010011719">
    <property type="protein sequence ID" value="KAG8515055.1"/>
    <property type="molecule type" value="Genomic_DNA"/>
</dbReference>
<dbReference type="SUPFAM" id="SSF101690">
    <property type="entry name" value="PAZ domain"/>
    <property type="match status" value="1"/>
</dbReference>
<organism evidence="13 14">
    <name type="scientific">Galemys pyrenaicus</name>
    <name type="common">Iberian desman</name>
    <name type="synonym">Pyrenean desman</name>
    <dbReference type="NCBI Taxonomy" id="202257"/>
    <lineage>
        <taxon>Eukaryota</taxon>
        <taxon>Metazoa</taxon>
        <taxon>Chordata</taxon>
        <taxon>Craniata</taxon>
        <taxon>Vertebrata</taxon>
        <taxon>Euteleostomi</taxon>
        <taxon>Mammalia</taxon>
        <taxon>Eutheria</taxon>
        <taxon>Laurasiatheria</taxon>
        <taxon>Eulipotyphla</taxon>
        <taxon>Talpidae</taxon>
        <taxon>Galemys</taxon>
    </lineage>
</organism>
<keyword evidence="8" id="KW-0943">RNA-mediated gene silencing</keyword>
<keyword evidence="7" id="KW-0694">RNA-binding</keyword>
<sequence length="926" mass="106262">MLHLGPVQDTPNLLHLEPRPDTNLLHLACQQDTPNLLHLEPGPDTPNLLHLALFSEALPLEGSVVPGETQLAARLQAASLRARRRRRGIFGDLVVNTRQRMEHVKESKTGSEGKSVKLYCNHFQVRARPQTVAYKYSVNCQPDGDETLHEHLLLELEKLFGSHQIFDGNSMLLSYKLRESYTILSRTFHHRKYFITIEFSKELQPSDPDFLRYYNILFRSLKIWCGYITSVLQYEDNITLCADVIHKLIRIETAFDVIRNLVGEGEVTRHIRALVDKELVGSIVFTTYNNKTYRVDGVNWRERPTSRFKTSEGMLISYKDYCKQKYNTEVTDLSQPLLISKGKWKKSLQGISHQPIQLIPQLCRLTGLSDKIRKNYILMRQLAEQMRHEITQADLQCWNLKFDTKFLSLSGRILKEFVPHAQYAEWSKDVRTEKVINAKSLKCWLLLYTRKNHHAALSFQQNLIDVGKSMKISLEAPTIFLDMVCISPITVIASWGISCVLFCKVVLSFKVVCVLSSDKKEVYDSIKKYLCVNCPIPSQCVVARTLERPQVEKTIAAKIVQQMNCKLGGALWKVETDLPQAMFIGIDCFHDIVNRRKSIAAFVASCNNDLTQWFSQCVFQETGQEIVSGLRNCLQAAIDFWHGHNNSLPHNIIVYRDGVGDGQLQALIDHEIPQFESALKDILKLLHFTLTFIVVKKRINTRFFTETQGKFENPPPGTVIDVALTRKEWYDFFIISQHVKDGTVTPTHYNVIYDTYKFRPDDIQQLTYKLCHMYYNMSAIIRVPAPCHYAHKLAYLVGLLYYLIKELSSEIRNPRGKDIEGQREDTKGTLWGCEGRGVLDFKIILKSKRLGAAWSPSQAKACEQRRSCPLVVFCRLQANGWSENCMSSFFPVYREDLAIMALPHLLWQTGHFAPRNCVSADMGARK</sequence>
<dbReference type="InterPro" id="IPR003100">
    <property type="entry name" value="PAZ_dom"/>
</dbReference>
<dbReference type="InterPro" id="IPR036085">
    <property type="entry name" value="PAZ_dom_sf"/>
</dbReference>
<dbReference type="Proteomes" id="UP000700334">
    <property type="component" value="Unassembled WGS sequence"/>
</dbReference>
<comment type="caution">
    <text evidence="13">The sequence shown here is derived from an EMBL/GenBank/DDBJ whole genome shotgun (WGS) entry which is preliminary data.</text>
</comment>